<sequence length="1398" mass="152595">MFGKVFDWAKQVTDQVSNQAGTAIRGIQGEISSRQQQQQQQQQQQDSGHDAFENYSGGSFSGPSSSAAPGGVSMLGGFPKPMMSGATAEVTTCTCQVCHKVKFAETYGHPCHYCKLRTCARCGSKTNIKPTQSVWICVNCSRDRDSGKWQREEQEQQQQQQQKQQEEEEKKKRQQEEAERSAEEAEEETREQKQEQQQEQEQTKEDTAPKEDSSEKQKQQQQQQKPKQKPAGQNPPLKQQQQQRLPTESVDKPPVKQPAKQQPKQQQQKQQQQQQQQQKQQQQKQQQQQQKSQSKDSSAPPRQTSTASERSGKSASASPVTRTAQPGGVSGAVSGGNRSASQDSAQSGYESASKSIDRLPRQSLTDSSGGGSGHRQRRPTGKLPTPPPPQQQHPTRSSNQPQSTSPSQSLASSSRRSLGQQPPHKQQQEEQQYSRRSPRHSSSIQAAPPVATKLSAASLPAGRYSNRRHPPGSVGSSGGSSQTTERQRNTARRHQSMSSDPGNNGSRPGDPRRRRHHRWPAAPSGHRSSSDVGDEDPDCTDNDALRDFTEHYYYDDNDDDDEFDDEEDEMLGGGSPDYPSWDEAIGFCWGEADRRNPEAIDAKVKNFLSHPVTWQLSKDGSRLIGHMLLKKDTDRAGNCVDLGLRVLGGRRSLAVSSGRRRRGAYIVRVRPDSVADRVGDLRVGDEVLEWNGRSLKRLPKREVADIIADSEPDTQVELIVQRLLLENSRHKGTTGDLMEPNYMLNYDEEAAGPSPSHLLSAGRIQLRLWYDADSAQLTVSLLCAFGLMPLMDDQLANAFVLLCLLPFIDDKRRSKTVHLNNEPSWNQLFTFAPLMQADLPLSSLQLEVMDYQNNISGPGLIGETVIPLSSCDLNDSPVWYELSSERRPVTPTLMSHPDRHNDFYRSVPLRGRGLPEPPTSGLGLSAGANSGLSASAADFAHGGYGSPAGPVNAANAAMRKRQLPQLPTTARAGSGHLVRPPFDRVSVAAAAAAAASEESPPLGSYHRPFQNPSAPATLNRLMMPHSDDVEMGATSDVSENSDASELSKMSAVSAQSDRRHRKKSSTAGAGGGGGDAGGPGGGGGGGGGGGSRNRKISSGEGGNSSDGGGGGRSDKSRRASMGQKFSNFIPGLSRKTSSANNLERKQRGTFQRSEEVLPPSLQAPGSCARDPMSSNRPVSSGRGQQPQQQLLQQHATAQQFQAQDSSDGSLPSVDPRLLSASAPLQEGHLTEFVEGLGPGQLVGRQVLGTPSLGEIQLSLFNRKGRLEVEVIRARGLFAKKGAKELPAPYVKVYLLEAKTCVEKQKTTVTRRTLDPLYQQQLVFLENYKGKTLQVTVWGDYGRIDKKAFMGVCQIMLDELDLSNIVIGWYKLYPTSSLVHQHHRRSSSSSMDASSQVRS</sequence>
<evidence type="ECO:0000313" key="13">
    <source>
        <dbReference type="Proteomes" id="UP000215902"/>
    </source>
</evidence>
<dbReference type="GO" id="GO:0048788">
    <property type="term" value="C:cytoskeleton of presynaptic active zone"/>
    <property type="evidence" value="ECO:0007669"/>
    <property type="project" value="TreeGrafter"/>
</dbReference>
<feature type="compositionally biased region" description="Low complexity" evidence="8">
    <location>
        <begin position="56"/>
        <end position="72"/>
    </location>
</feature>
<evidence type="ECO:0000256" key="6">
    <source>
        <dbReference type="ARBA" id="ARBA00034103"/>
    </source>
</evidence>
<evidence type="ECO:0000256" key="4">
    <source>
        <dbReference type="ARBA" id="ARBA00022833"/>
    </source>
</evidence>
<evidence type="ECO:0000259" key="9">
    <source>
        <dbReference type="PROSITE" id="PS50004"/>
    </source>
</evidence>
<dbReference type="GO" id="GO:0008270">
    <property type="term" value="F:zinc ion binding"/>
    <property type="evidence" value="ECO:0007669"/>
    <property type="project" value="UniProtKB-KW"/>
</dbReference>
<dbReference type="Pfam" id="PF17820">
    <property type="entry name" value="PDZ_6"/>
    <property type="match status" value="1"/>
</dbReference>
<feature type="compositionally biased region" description="Low complexity" evidence="8">
    <location>
        <begin position="257"/>
        <end position="292"/>
    </location>
</feature>
<feature type="compositionally biased region" description="Low complexity" evidence="8">
    <location>
        <begin position="35"/>
        <end position="45"/>
    </location>
</feature>
<dbReference type="Gene3D" id="2.60.40.150">
    <property type="entry name" value="C2 domain"/>
    <property type="match status" value="2"/>
</dbReference>
<dbReference type="InterPro" id="IPR001478">
    <property type="entry name" value="PDZ"/>
</dbReference>
<feature type="compositionally biased region" description="Acidic residues" evidence="8">
    <location>
        <begin position="532"/>
        <end position="541"/>
    </location>
</feature>
<dbReference type="SUPFAM" id="SSF57903">
    <property type="entry name" value="FYVE/PHD zinc finger"/>
    <property type="match status" value="1"/>
</dbReference>
<evidence type="ECO:0000256" key="3">
    <source>
        <dbReference type="ARBA" id="ARBA00022771"/>
    </source>
</evidence>
<comment type="subcellular location">
    <subcellularLocation>
        <location evidence="6">Synapse</location>
    </subcellularLocation>
</comment>
<keyword evidence="2" id="KW-0677">Repeat</keyword>
<dbReference type="GO" id="GO:0048167">
    <property type="term" value="P:regulation of synaptic plasticity"/>
    <property type="evidence" value="ECO:0007669"/>
    <property type="project" value="TreeGrafter"/>
</dbReference>
<dbReference type="GO" id="GO:0050806">
    <property type="term" value="P:positive regulation of synaptic transmission"/>
    <property type="evidence" value="ECO:0007669"/>
    <property type="project" value="TreeGrafter"/>
</dbReference>
<dbReference type="InterPro" id="IPR011011">
    <property type="entry name" value="Znf_FYVE_PHD"/>
</dbReference>
<dbReference type="PANTHER" id="PTHR12157:SF21">
    <property type="entry name" value="RAB3 INTERACTING MOLECULE, ISOFORM F"/>
    <property type="match status" value="1"/>
</dbReference>
<dbReference type="PROSITE" id="PS50106">
    <property type="entry name" value="PDZ"/>
    <property type="match status" value="1"/>
</dbReference>
<keyword evidence="4" id="KW-0862">Zinc</keyword>
<organism evidence="12 13">
    <name type="scientific">Macrostomum lignano</name>
    <dbReference type="NCBI Taxonomy" id="282301"/>
    <lineage>
        <taxon>Eukaryota</taxon>
        <taxon>Metazoa</taxon>
        <taxon>Spiralia</taxon>
        <taxon>Lophotrochozoa</taxon>
        <taxon>Platyhelminthes</taxon>
        <taxon>Rhabditophora</taxon>
        <taxon>Macrostomorpha</taxon>
        <taxon>Macrostomida</taxon>
        <taxon>Macrostomidae</taxon>
        <taxon>Macrostomum</taxon>
    </lineage>
</organism>
<dbReference type="InterPro" id="IPR039032">
    <property type="entry name" value="Rim-like"/>
</dbReference>
<dbReference type="InterPro" id="IPR041489">
    <property type="entry name" value="PDZ_6"/>
</dbReference>
<evidence type="ECO:0000256" key="8">
    <source>
        <dbReference type="SAM" id="MobiDB-lite"/>
    </source>
</evidence>
<dbReference type="OrthoDB" id="420032at2759"/>
<feature type="compositionally biased region" description="Gly residues" evidence="8">
    <location>
        <begin position="1099"/>
        <end position="1111"/>
    </location>
</feature>
<dbReference type="GO" id="GO:0048791">
    <property type="term" value="P:calcium ion-regulated exocytosis of neurotransmitter"/>
    <property type="evidence" value="ECO:0007669"/>
    <property type="project" value="TreeGrafter"/>
</dbReference>
<dbReference type="SUPFAM" id="SSF49562">
    <property type="entry name" value="C2 domain (Calcium/lipid-binding domain, CaLB)"/>
    <property type="match status" value="2"/>
</dbReference>
<evidence type="ECO:0000259" key="10">
    <source>
        <dbReference type="PROSITE" id="PS50106"/>
    </source>
</evidence>
<accession>A0A267FFF7</accession>
<name>A0A267FFF7_9PLAT</name>
<dbReference type="CDD" id="cd04028">
    <property type="entry name" value="C2B_RIM1alpha"/>
    <property type="match status" value="1"/>
</dbReference>
<dbReference type="InterPro" id="IPR000008">
    <property type="entry name" value="C2_dom"/>
</dbReference>
<evidence type="ECO:0000259" key="11">
    <source>
        <dbReference type="PROSITE" id="PS50178"/>
    </source>
</evidence>
<feature type="compositionally biased region" description="Basic and acidic residues" evidence="8">
    <location>
        <begin position="543"/>
        <end position="554"/>
    </location>
</feature>
<dbReference type="GO" id="GO:0044325">
    <property type="term" value="F:transmembrane transporter binding"/>
    <property type="evidence" value="ECO:0007669"/>
    <property type="project" value="TreeGrafter"/>
</dbReference>
<evidence type="ECO:0000256" key="7">
    <source>
        <dbReference type="PROSITE-ProRule" id="PRU00091"/>
    </source>
</evidence>
<dbReference type="PROSITE" id="PS50178">
    <property type="entry name" value="ZF_FYVE"/>
    <property type="match status" value="1"/>
</dbReference>
<dbReference type="GO" id="GO:0031267">
    <property type="term" value="F:small GTPase binding"/>
    <property type="evidence" value="ECO:0007669"/>
    <property type="project" value="InterPro"/>
</dbReference>
<feature type="compositionally biased region" description="Basic and acidic residues" evidence="8">
    <location>
        <begin position="190"/>
        <end position="218"/>
    </location>
</feature>
<feature type="compositionally biased region" description="Basic and acidic residues" evidence="8">
    <location>
        <begin position="164"/>
        <end position="183"/>
    </location>
</feature>
<dbReference type="SMART" id="SM00239">
    <property type="entry name" value="C2"/>
    <property type="match status" value="2"/>
</dbReference>
<dbReference type="Proteomes" id="UP000215902">
    <property type="component" value="Unassembled WGS sequence"/>
</dbReference>
<dbReference type="InterPro" id="IPR054386">
    <property type="entry name" value="RIM_Znf"/>
</dbReference>
<dbReference type="Pfam" id="PF22601">
    <property type="entry name" value="RIM2a_ZnF"/>
    <property type="match status" value="1"/>
</dbReference>
<gene>
    <name evidence="12" type="ORF">BOX15_Mlig007064g2</name>
</gene>
<feature type="domain" description="C2" evidence="9">
    <location>
        <begin position="1251"/>
        <end position="1369"/>
    </location>
</feature>
<feature type="region of interest" description="Disordered" evidence="8">
    <location>
        <begin position="149"/>
        <end position="578"/>
    </location>
</feature>
<feature type="compositionally biased region" description="Polar residues" evidence="8">
    <location>
        <begin position="1172"/>
        <end position="1183"/>
    </location>
</feature>
<keyword evidence="13" id="KW-1185">Reference proteome</keyword>
<keyword evidence="5" id="KW-0770">Synapse</keyword>
<dbReference type="FunFam" id="2.60.40.150:FF:000001">
    <property type="entry name" value="Regulating synaptic membrane exocytosis 3, isoform CRA_a"/>
    <property type="match status" value="1"/>
</dbReference>
<proteinExistence type="predicted"/>
<dbReference type="Gene3D" id="3.30.60.120">
    <property type="match status" value="1"/>
</dbReference>
<feature type="region of interest" description="Disordered" evidence="8">
    <location>
        <begin position="30"/>
        <end position="72"/>
    </location>
</feature>
<dbReference type="Pfam" id="PF00168">
    <property type="entry name" value="C2"/>
    <property type="match status" value="2"/>
</dbReference>
<feature type="compositionally biased region" description="Polar residues" evidence="8">
    <location>
        <begin position="296"/>
        <end position="324"/>
    </location>
</feature>
<feature type="compositionally biased region" description="Gly residues" evidence="8">
    <location>
        <begin position="1068"/>
        <end position="1091"/>
    </location>
</feature>
<dbReference type="PANTHER" id="PTHR12157">
    <property type="entry name" value="REGULATING SYNAPTIC MEMBRANE EXOCYTOSIS PROTEIN"/>
    <property type="match status" value="1"/>
</dbReference>
<reference evidence="12 13" key="1">
    <citation type="submission" date="2017-06" db="EMBL/GenBank/DDBJ databases">
        <title>A platform for efficient transgenesis in Macrostomum lignano, a flatworm model organism for stem cell research.</title>
        <authorList>
            <person name="Berezikov E."/>
        </authorList>
    </citation>
    <scope>NUCLEOTIDE SEQUENCE [LARGE SCALE GENOMIC DNA]</scope>
    <source>
        <strain evidence="12">DV1</strain>
        <tissue evidence="12">Whole organism</tissue>
    </source>
</reference>
<feature type="domain" description="PDZ" evidence="10">
    <location>
        <begin position="626"/>
        <end position="722"/>
    </location>
</feature>
<feature type="domain" description="FYVE-type" evidence="11">
    <location>
        <begin position="89"/>
        <end position="145"/>
    </location>
</feature>
<evidence type="ECO:0000256" key="1">
    <source>
        <dbReference type="ARBA" id="ARBA00022723"/>
    </source>
</evidence>
<feature type="compositionally biased region" description="Polar residues" evidence="8">
    <location>
        <begin position="336"/>
        <end position="354"/>
    </location>
</feature>
<dbReference type="InterPro" id="IPR035892">
    <property type="entry name" value="C2_domain_sf"/>
</dbReference>
<dbReference type="Gene3D" id="2.30.42.10">
    <property type="match status" value="1"/>
</dbReference>
<dbReference type="InterPro" id="IPR017455">
    <property type="entry name" value="Znf_FYVE-rel"/>
</dbReference>
<dbReference type="PROSITE" id="PS50004">
    <property type="entry name" value="C2"/>
    <property type="match status" value="2"/>
</dbReference>
<dbReference type="SUPFAM" id="SSF50156">
    <property type="entry name" value="PDZ domain-like"/>
    <property type="match status" value="1"/>
</dbReference>
<feature type="compositionally biased region" description="Polar residues" evidence="8">
    <location>
        <begin position="1035"/>
        <end position="1044"/>
    </location>
</feature>
<evidence type="ECO:0000313" key="12">
    <source>
        <dbReference type="EMBL" id="PAA71887.1"/>
    </source>
</evidence>
<feature type="compositionally biased region" description="Acidic residues" evidence="8">
    <location>
        <begin position="555"/>
        <end position="570"/>
    </location>
</feature>
<feature type="region of interest" description="Disordered" evidence="8">
    <location>
        <begin position="997"/>
        <end position="1216"/>
    </location>
</feature>
<dbReference type="GO" id="GO:0042734">
    <property type="term" value="C:presynaptic membrane"/>
    <property type="evidence" value="ECO:0007669"/>
    <property type="project" value="TreeGrafter"/>
</dbReference>
<feature type="compositionally biased region" description="Low complexity" evidence="8">
    <location>
        <begin position="392"/>
        <end position="431"/>
    </location>
</feature>
<comment type="caution">
    <text evidence="12">The sequence shown here is derived from an EMBL/GenBank/DDBJ whole genome shotgun (WGS) entry which is preliminary data.</text>
</comment>
<dbReference type="STRING" id="282301.A0A267FFF7"/>
<evidence type="ECO:0000256" key="2">
    <source>
        <dbReference type="ARBA" id="ARBA00022737"/>
    </source>
</evidence>
<dbReference type="InterPro" id="IPR036034">
    <property type="entry name" value="PDZ_sf"/>
</dbReference>
<dbReference type="GO" id="GO:0042391">
    <property type="term" value="P:regulation of membrane potential"/>
    <property type="evidence" value="ECO:0007669"/>
    <property type="project" value="TreeGrafter"/>
</dbReference>
<evidence type="ECO:0000256" key="5">
    <source>
        <dbReference type="ARBA" id="ARBA00023018"/>
    </source>
</evidence>
<dbReference type="EMBL" id="NIVC01001129">
    <property type="protein sequence ID" value="PAA71887.1"/>
    <property type="molecule type" value="Genomic_DNA"/>
</dbReference>
<feature type="compositionally biased region" description="Low complexity" evidence="8">
    <location>
        <begin position="1184"/>
        <end position="1203"/>
    </location>
</feature>
<protein>
    <recommendedName>
        <fullName evidence="14">Regulating synaptic membrane exocytosis protein 2</fullName>
    </recommendedName>
</protein>
<evidence type="ECO:0008006" key="14">
    <source>
        <dbReference type="Google" id="ProtNLM"/>
    </source>
</evidence>
<dbReference type="SMART" id="SM00228">
    <property type="entry name" value="PDZ"/>
    <property type="match status" value="1"/>
</dbReference>
<feature type="domain" description="C2" evidence="9">
    <location>
        <begin position="760"/>
        <end position="882"/>
    </location>
</feature>
<keyword evidence="3 7" id="KW-0863">Zinc-finger</keyword>
<keyword evidence="1" id="KW-0479">Metal-binding</keyword>